<evidence type="ECO:0000259" key="1">
    <source>
        <dbReference type="PROSITE" id="PS51746"/>
    </source>
</evidence>
<keyword evidence="2" id="KW-0378">Hydrolase</keyword>
<protein>
    <submittedName>
        <fullName evidence="2">Protein phosphatase 2c containing protein</fullName>
        <ecNumber evidence="2">3.1.3.16</ecNumber>
    </submittedName>
</protein>
<dbReference type="SMART" id="SM00332">
    <property type="entry name" value="PP2Cc"/>
    <property type="match status" value="1"/>
</dbReference>
<evidence type="ECO:0000313" key="2">
    <source>
        <dbReference type="EMBL" id="KFG31859.1"/>
    </source>
</evidence>
<dbReference type="Gene3D" id="3.60.40.10">
    <property type="entry name" value="PPM-type phosphatase domain"/>
    <property type="match status" value="1"/>
</dbReference>
<dbReference type="InterPro" id="IPR001932">
    <property type="entry name" value="PPM-type_phosphatase-like_dom"/>
</dbReference>
<dbReference type="PANTHER" id="PTHR47992">
    <property type="entry name" value="PROTEIN PHOSPHATASE"/>
    <property type="match status" value="1"/>
</dbReference>
<dbReference type="InterPro" id="IPR036457">
    <property type="entry name" value="PPM-type-like_dom_sf"/>
</dbReference>
<dbReference type="SUPFAM" id="SSF81606">
    <property type="entry name" value="PP2C-like"/>
    <property type="match status" value="1"/>
</dbReference>
<dbReference type="EMBL" id="AHZU02001484">
    <property type="protein sequence ID" value="KFG31859.1"/>
    <property type="molecule type" value="Genomic_DNA"/>
</dbReference>
<dbReference type="CDD" id="cd00143">
    <property type="entry name" value="PP2Cc"/>
    <property type="match status" value="1"/>
</dbReference>
<dbReference type="Proteomes" id="UP000028837">
    <property type="component" value="Unassembled WGS sequence"/>
</dbReference>
<dbReference type="EC" id="3.1.3.16" evidence="2"/>
<dbReference type="VEuPathDB" id="ToxoDB:TGDOM2_293450"/>
<name>A0A086JI91_TOXGO</name>
<gene>
    <name evidence="2" type="ORF">TGDOM2_293450</name>
</gene>
<comment type="caution">
    <text evidence="2">The sequence shown here is derived from an EMBL/GenBank/DDBJ whole genome shotgun (WGS) entry which is preliminary data.</text>
</comment>
<reference evidence="2 3" key="1">
    <citation type="submission" date="2014-02" db="EMBL/GenBank/DDBJ databases">
        <authorList>
            <person name="Sibley D."/>
            <person name="Venepally P."/>
            <person name="Karamycheva S."/>
            <person name="Hadjithomas M."/>
            <person name="Khan A."/>
            <person name="Brunk B."/>
            <person name="Roos D."/>
            <person name="Caler E."/>
            <person name="Lorenzi H."/>
        </authorList>
    </citation>
    <scope>NUCLEOTIDE SEQUENCE [LARGE SCALE GENOMIC DNA]</scope>
    <source>
        <strain evidence="2 3">GAB2-2007-GAL-DOM2</strain>
    </source>
</reference>
<dbReference type="Pfam" id="PF00481">
    <property type="entry name" value="PP2C"/>
    <property type="match status" value="1"/>
</dbReference>
<proteinExistence type="predicted"/>
<dbReference type="InterPro" id="IPR015655">
    <property type="entry name" value="PP2C"/>
</dbReference>
<feature type="domain" description="PPM-type phosphatase" evidence="1">
    <location>
        <begin position="1"/>
        <end position="241"/>
    </location>
</feature>
<evidence type="ECO:0000313" key="3">
    <source>
        <dbReference type="Proteomes" id="UP000028837"/>
    </source>
</evidence>
<organism evidence="2 3">
    <name type="scientific">Toxoplasma gondii GAB2-2007-GAL-DOM2</name>
    <dbReference type="NCBI Taxonomy" id="1130820"/>
    <lineage>
        <taxon>Eukaryota</taxon>
        <taxon>Sar</taxon>
        <taxon>Alveolata</taxon>
        <taxon>Apicomplexa</taxon>
        <taxon>Conoidasida</taxon>
        <taxon>Coccidia</taxon>
        <taxon>Eucoccidiorida</taxon>
        <taxon>Eimeriorina</taxon>
        <taxon>Sarcocystidae</taxon>
        <taxon>Toxoplasma</taxon>
    </lineage>
</organism>
<dbReference type="GO" id="GO:0004722">
    <property type="term" value="F:protein serine/threonine phosphatase activity"/>
    <property type="evidence" value="ECO:0007669"/>
    <property type="project" value="UniProtKB-EC"/>
</dbReference>
<dbReference type="PROSITE" id="PS51746">
    <property type="entry name" value="PPM_2"/>
    <property type="match status" value="1"/>
</dbReference>
<dbReference type="AlphaFoldDB" id="A0A086JI91"/>
<sequence>MDGHGLNGHLVSDIVRQTLHKNVQECPEFNRDIKQALQKGFFRTNCELFQPGIDITMSGTTCVACVFHGSTLYSANVGDSRAIMGRSNGKGGWTSLSLTHDHKPDRPDEEKRILAADGRVGALKGPNGEALGPARVWRKDCDAPGLAMSRSLGDSLAASVGVIGEPEISVVSLTPQDDFIVIASDGLWEFMTNEEVTQIVSRFLDSRDPLGACDGLIEEANRRWRLEDDVIDDTTVVVIFLDVGRKDGGEKHR</sequence>
<accession>A0A086JI91</accession>
<dbReference type="OrthoDB" id="10264738at2759"/>